<accession>A0A914DVN5</accession>
<feature type="compositionally biased region" description="Polar residues" evidence="2">
    <location>
        <begin position="466"/>
        <end position="484"/>
    </location>
</feature>
<dbReference type="AlphaFoldDB" id="A0A914DVN5"/>
<name>A0A914DVN5_9BILA</name>
<dbReference type="WBParaSite" id="ACRNAN_scaffold391.g14882.t1">
    <property type="protein sequence ID" value="ACRNAN_scaffold391.g14882.t1"/>
    <property type="gene ID" value="ACRNAN_scaffold391.g14882"/>
</dbReference>
<reference evidence="4" key="1">
    <citation type="submission" date="2022-11" db="UniProtKB">
        <authorList>
            <consortium name="WormBaseParasite"/>
        </authorList>
    </citation>
    <scope>IDENTIFICATION</scope>
</reference>
<evidence type="ECO:0000313" key="3">
    <source>
        <dbReference type="Proteomes" id="UP000887540"/>
    </source>
</evidence>
<keyword evidence="3" id="KW-1185">Reference proteome</keyword>
<organism evidence="3 4">
    <name type="scientific">Acrobeloides nanus</name>
    <dbReference type="NCBI Taxonomy" id="290746"/>
    <lineage>
        <taxon>Eukaryota</taxon>
        <taxon>Metazoa</taxon>
        <taxon>Ecdysozoa</taxon>
        <taxon>Nematoda</taxon>
        <taxon>Chromadorea</taxon>
        <taxon>Rhabditida</taxon>
        <taxon>Tylenchina</taxon>
        <taxon>Cephalobomorpha</taxon>
        <taxon>Cephaloboidea</taxon>
        <taxon>Cephalobidae</taxon>
        <taxon>Acrobeloides</taxon>
    </lineage>
</organism>
<protein>
    <submittedName>
        <fullName evidence="4">Uncharacterized protein</fullName>
    </submittedName>
</protein>
<evidence type="ECO:0000256" key="1">
    <source>
        <dbReference type="SAM" id="Coils"/>
    </source>
</evidence>
<proteinExistence type="predicted"/>
<keyword evidence="1" id="KW-0175">Coiled coil</keyword>
<evidence type="ECO:0000256" key="2">
    <source>
        <dbReference type="SAM" id="MobiDB-lite"/>
    </source>
</evidence>
<sequence>MNSSSNSSDSENPLPNRKIVIDSDTEIIPNIQARPSPVQSVQNDCERCKNLQYNAEHAWSVVRSATLKYSRNVELENENEQLNRINEEQAIYIEEQHNKIKELETTNNELSSANLNLEQRLEAMQSQYNMVVAKANEAKTHADAANEWRIKYESSQKTLLELHKSKKKTVDKYLAAVKLAKKLSENCDGSAKELSRMKEIVEPIEEELDEFRRTYKELFSYNKIFYKFLETRKNIERTQPVIKAIAGFLRIEETKKALLVSARRPRTRSRSLASCSMTPQENVNFDEISETGDVVDDGEEDLEETLERMLLENEQVPESINNSHEESYNISKEHIDADFIAPIISPKKHYSSKDQQNEPMSLIEKPISIDAANSQLQKHNTLSTNISVEEILNANFFKEMLQSPLISNIENTFQFSEISPESPLDTTKRKMLKSPLFPEPEPLISPLKKVNTERYKPVQDNDNSKDAQSPITESNLNSPTENYKTDTNQIKLKSILKSPISSQNEQRKTKSRVCIIDSDTNDEISEPQINENTVQRSDFLNKEHIEQDTRLFQLFQNASDKRRRLEGCINS</sequence>
<dbReference type="Proteomes" id="UP000887540">
    <property type="component" value="Unplaced"/>
</dbReference>
<feature type="coiled-coil region" evidence="1">
    <location>
        <begin position="75"/>
        <end position="134"/>
    </location>
</feature>
<feature type="region of interest" description="Disordered" evidence="2">
    <location>
        <begin position="457"/>
        <end position="484"/>
    </location>
</feature>
<evidence type="ECO:0000313" key="4">
    <source>
        <dbReference type="WBParaSite" id="ACRNAN_scaffold391.g14882.t1"/>
    </source>
</evidence>